<feature type="non-terminal residue" evidence="1">
    <location>
        <position position="1"/>
    </location>
</feature>
<sequence length="282" mass="32805">LTPIAKMIAIASALRPFDLSQGMKINQKQSRVQSLVLSWVLTTPVRKLWRADKPRKHFFDLGYDDSEIRKDTKNILFKIVHDPNGGALVETREKFCSLGHTETFMWMRMKETAEKHGLNMKLPQTQFEGIAICITKRTIVYTRKLYKMQKSARVTQESDPCWWHGPDGQGSAGSARSFWLSPNYIDISANVIVHVSAKYNVYETRVEELKDQLPVDECKKLRDSQEGKAPSFLDSERENTKEGITFPSILVLLKWHMQRQHLRRMLWRFWHWGTEGGPKKEK</sequence>
<organism evidence="1 2">
    <name type="scientific">Neotoma lepida</name>
    <name type="common">Desert woodrat</name>
    <dbReference type="NCBI Taxonomy" id="56216"/>
    <lineage>
        <taxon>Eukaryota</taxon>
        <taxon>Metazoa</taxon>
        <taxon>Chordata</taxon>
        <taxon>Craniata</taxon>
        <taxon>Vertebrata</taxon>
        <taxon>Euteleostomi</taxon>
        <taxon>Mammalia</taxon>
        <taxon>Eutheria</taxon>
        <taxon>Euarchontoglires</taxon>
        <taxon>Glires</taxon>
        <taxon>Rodentia</taxon>
        <taxon>Myomorpha</taxon>
        <taxon>Muroidea</taxon>
        <taxon>Cricetidae</taxon>
        <taxon>Neotominae</taxon>
        <taxon>Neotoma</taxon>
    </lineage>
</organism>
<dbReference type="EMBL" id="LZPO01035869">
    <property type="protein sequence ID" value="OBS75657.1"/>
    <property type="molecule type" value="Genomic_DNA"/>
</dbReference>
<dbReference type="AlphaFoldDB" id="A0A1A6HDE2"/>
<dbReference type="Proteomes" id="UP000092124">
    <property type="component" value="Unassembled WGS sequence"/>
</dbReference>
<evidence type="ECO:0000313" key="2">
    <source>
        <dbReference type="Proteomes" id="UP000092124"/>
    </source>
</evidence>
<comment type="caution">
    <text evidence="1">The sequence shown here is derived from an EMBL/GenBank/DDBJ whole genome shotgun (WGS) entry which is preliminary data.</text>
</comment>
<reference evidence="1 2" key="1">
    <citation type="submission" date="2016-06" db="EMBL/GenBank/DDBJ databases">
        <title>The Draft Genome Sequence and Annotation of the Desert Woodrat Neotoma lepida.</title>
        <authorList>
            <person name="Campbell M."/>
            <person name="Oakeson K.F."/>
            <person name="Yandell M."/>
            <person name="Halpert J.R."/>
            <person name="Dearing D."/>
        </authorList>
    </citation>
    <scope>NUCLEOTIDE SEQUENCE [LARGE SCALE GENOMIC DNA]</scope>
    <source>
        <strain evidence="1">417</strain>
        <tissue evidence="1">Liver</tissue>
    </source>
</reference>
<dbReference type="STRING" id="56216.A0A1A6HDE2"/>
<evidence type="ECO:0000313" key="1">
    <source>
        <dbReference type="EMBL" id="OBS75657.1"/>
    </source>
</evidence>
<accession>A0A1A6HDE2</accession>
<protein>
    <submittedName>
        <fullName evidence="1">Uncharacterized protein</fullName>
    </submittedName>
</protein>
<proteinExistence type="predicted"/>
<name>A0A1A6HDE2_NEOLE</name>
<feature type="non-terminal residue" evidence="1">
    <location>
        <position position="282"/>
    </location>
</feature>
<gene>
    <name evidence="1" type="ORF">A6R68_17891</name>
</gene>
<keyword evidence="2" id="KW-1185">Reference proteome</keyword>